<keyword evidence="1" id="KW-0812">Transmembrane</keyword>
<proteinExistence type="predicted"/>
<organism evidence="2 3">
    <name type="scientific">Rhizobium oryzihabitans</name>
    <dbReference type="NCBI Taxonomy" id="2267833"/>
    <lineage>
        <taxon>Bacteria</taxon>
        <taxon>Pseudomonadati</taxon>
        <taxon>Pseudomonadota</taxon>
        <taxon>Alphaproteobacteria</taxon>
        <taxon>Hyphomicrobiales</taxon>
        <taxon>Rhizobiaceae</taxon>
        <taxon>Rhizobium/Agrobacterium group</taxon>
        <taxon>Rhizobium</taxon>
    </lineage>
</organism>
<dbReference type="EMBL" id="CP048635">
    <property type="protein sequence ID" value="QIB39917.1"/>
    <property type="molecule type" value="Genomic_DNA"/>
</dbReference>
<evidence type="ECO:0000313" key="3">
    <source>
        <dbReference type="Proteomes" id="UP000464865"/>
    </source>
</evidence>
<dbReference type="KEGG" id="roy:G3A56_18455"/>
<accession>A0A7L5BLZ6</accession>
<dbReference type="AlphaFoldDB" id="A0A7L5BLZ6"/>
<protein>
    <submittedName>
        <fullName evidence="2">Uncharacterized protein</fullName>
    </submittedName>
</protein>
<evidence type="ECO:0000256" key="1">
    <source>
        <dbReference type="SAM" id="Phobius"/>
    </source>
</evidence>
<keyword evidence="3" id="KW-1185">Reference proteome</keyword>
<dbReference type="Proteomes" id="UP000464865">
    <property type="component" value="Chromosome M15-12"/>
</dbReference>
<gene>
    <name evidence="2" type="ORF">G3A56_18455</name>
</gene>
<evidence type="ECO:0000313" key="2">
    <source>
        <dbReference type="EMBL" id="QIB39917.1"/>
    </source>
</evidence>
<reference evidence="2 3" key="1">
    <citation type="submission" date="2020-02" db="EMBL/GenBank/DDBJ databases">
        <title>Plant-Promoting Endophytic Bacterium Rhizobium oryzihabitans sp. nov., Isolated from the Root of Rice.</title>
        <authorList>
            <person name="zhao J."/>
            <person name="Zhang G."/>
        </authorList>
    </citation>
    <scope>NUCLEOTIDE SEQUENCE [LARGE SCALE GENOMIC DNA]</scope>
    <source>
        <strain evidence="2 3">M15</strain>
    </source>
</reference>
<feature type="transmembrane region" description="Helical" evidence="1">
    <location>
        <begin position="72"/>
        <end position="94"/>
    </location>
</feature>
<dbReference type="RefSeq" id="WP_082185736.1">
    <property type="nucleotide sequence ID" value="NZ_CP048635.1"/>
</dbReference>
<name>A0A7L5BLZ6_9HYPH</name>
<keyword evidence="1" id="KW-0472">Membrane</keyword>
<sequence>MNKDEKDNVQSYEIYPSGSLPPKLTGRHIVISVLFSIFLPIWAVFCIVKKEVSFNFRGDYYEFNLAENPTEFWLVIAAMLFASVFFSVGLWNYLRKRAMLDASL</sequence>
<keyword evidence="1" id="KW-1133">Transmembrane helix</keyword>
<feature type="transmembrane region" description="Helical" evidence="1">
    <location>
        <begin position="29"/>
        <end position="52"/>
    </location>
</feature>